<feature type="compositionally biased region" description="Low complexity" evidence="1">
    <location>
        <begin position="26"/>
        <end position="36"/>
    </location>
</feature>
<dbReference type="RefSeq" id="XP_056521274.1">
    <property type="nucleotide sequence ID" value="XM_056667678.1"/>
</dbReference>
<dbReference type="OrthoDB" id="5973539at2759"/>
<organism evidence="2 3">
    <name type="scientific">Penicillium bovifimosum</name>
    <dbReference type="NCBI Taxonomy" id="126998"/>
    <lineage>
        <taxon>Eukaryota</taxon>
        <taxon>Fungi</taxon>
        <taxon>Dikarya</taxon>
        <taxon>Ascomycota</taxon>
        <taxon>Pezizomycotina</taxon>
        <taxon>Eurotiomycetes</taxon>
        <taxon>Eurotiomycetidae</taxon>
        <taxon>Eurotiales</taxon>
        <taxon>Aspergillaceae</taxon>
        <taxon>Penicillium</taxon>
    </lineage>
</organism>
<dbReference type="PANTHER" id="PTHR38116">
    <property type="entry name" value="CHROMOSOME 7, WHOLE GENOME SHOTGUN SEQUENCE"/>
    <property type="match status" value="1"/>
</dbReference>
<dbReference type="InterPro" id="IPR021833">
    <property type="entry name" value="DUF3425"/>
</dbReference>
<name>A0A9W9L1M7_9EURO</name>
<feature type="compositionally biased region" description="Basic residues" evidence="1">
    <location>
        <begin position="44"/>
        <end position="56"/>
    </location>
</feature>
<comment type="caution">
    <text evidence="2">The sequence shown here is derived from an EMBL/GenBank/DDBJ whole genome shotgun (WGS) entry which is preliminary data.</text>
</comment>
<evidence type="ECO:0000313" key="2">
    <source>
        <dbReference type="EMBL" id="KAJ5130895.1"/>
    </source>
</evidence>
<dbReference type="PANTHER" id="PTHR38116:SF8">
    <property type="entry name" value="BZIP DOMAIN-CONTAINING PROTEIN"/>
    <property type="match status" value="1"/>
</dbReference>
<dbReference type="GeneID" id="81406848"/>
<evidence type="ECO:0000256" key="1">
    <source>
        <dbReference type="SAM" id="MobiDB-lite"/>
    </source>
</evidence>
<feature type="region of interest" description="Disordered" evidence="1">
    <location>
        <begin position="1"/>
        <end position="87"/>
    </location>
</feature>
<evidence type="ECO:0000313" key="3">
    <source>
        <dbReference type="Proteomes" id="UP001149079"/>
    </source>
</evidence>
<dbReference type="Pfam" id="PF11905">
    <property type="entry name" value="DUF3425"/>
    <property type="match status" value="1"/>
</dbReference>
<accession>A0A9W9L1M7</accession>
<evidence type="ECO:0008006" key="4">
    <source>
        <dbReference type="Google" id="ProtNLM"/>
    </source>
</evidence>
<dbReference type="CDD" id="cd14688">
    <property type="entry name" value="bZIP_YAP"/>
    <property type="match status" value="1"/>
</dbReference>
<reference evidence="2" key="1">
    <citation type="submission" date="2022-11" db="EMBL/GenBank/DDBJ databases">
        <authorList>
            <person name="Petersen C."/>
        </authorList>
    </citation>
    <scope>NUCLEOTIDE SEQUENCE</scope>
    <source>
        <strain evidence="2">IBT 22155</strain>
    </source>
</reference>
<feature type="compositionally biased region" description="Polar residues" evidence="1">
    <location>
        <begin position="72"/>
        <end position="87"/>
    </location>
</feature>
<reference evidence="2" key="2">
    <citation type="journal article" date="2023" name="IMA Fungus">
        <title>Comparative genomic study of the Penicillium genus elucidates a diverse pangenome and 15 lateral gene transfer events.</title>
        <authorList>
            <person name="Petersen C."/>
            <person name="Sorensen T."/>
            <person name="Nielsen M.R."/>
            <person name="Sondergaard T.E."/>
            <person name="Sorensen J.L."/>
            <person name="Fitzpatrick D.A."/>
            <person name="Frisvad J.C."/>
            <person name="Nielsen K.L."/>
        </authorList>
    </citation>
    <scope>NUCLEOTIDE SEQUENCE</scope>
    <source>
        <strain evidence="2">IBT 22155</strain>
    </source>
</reference>
<keyword evidence="3" id="KW-1185">Reference proteome</keyword>
<dbReference type="Proteomes" id="UP001149079">
    <property type="component" value="Unassembled WGS sequence"/>
</dbReference>
<sequence length="263" mass="29399">MSASISGGDPHQAASKQRKRRIITPARQEQNRAAQRAYRERQRNLRKRGIAHGRPARKLEPRLSSPSSDSSANTLSGTITEGDTPLSTDHLSALVRRTDESPISFADPLMNAIQTPQDTIWTAILNNAVCLGFDLERLAACTGSYMSPFFKSITAQDSPQALVASTFNTSVPIHLQPTMAQILVPHHASLDLIPLPLFRERAIMMAFAMPDIFDLWDLKLDIYERHALVCRRYSAEGTCQPWDQKSWEAMPWFLQKWSGTNAG</sequence>
<dbReference type="EMBL" id="JAPQKL010000005">
    <property type="protein sequence ID" value="KAJ5130895.1"/>
    <property type="molecule type" value="Genomic_DNA"/>
</dbReference>
<proteinExistence type="predicted"/>
<dbReference type="AlphaFoldDB" id="A0A9W9L1M7"/>
<protein>
    <recommendedName>
        <fullName evidence="4">BZIP domain-containing protein</fullName>
    </recommendedName>
</protein>
<gene>
    <name evidence="2" type="ORF">N7515_006934</name>
</gene>